<feature type="region of interest" description="Disordered" evidence="1">
    <location>
        <begin position="57"/>
        <end position="180"/>
    </location>
</feature>
<feature type="region of interest" description="Disordered" evidence="1">
    <location>
        <begin position="216"/>
        <end position="271"/>
    </location>
</feature>
<accession>A0AAV5AGJ4</accession>
<feature type="compositionally biased region" description="Polar residues" evidence="1">
    <location>
        <begin position="59"/>
        <end position="68"/>
    </location>
</feature>
<dbReference type="EMBL" id="BPWL01000009">
    <property type="protein sequence ID" value="GJJ13756.1"/>
    <property type="molecule type" value="Genomic_DNA"/>
</dbReference>
<feature type="region of interest" description="Disordered" evidence="1">
    <location>
        <begin position="390"/>
        <end position="435"/>
    </location>
</feature>
<evidence type="ECO:0000313" key="2">
    <source>
        <dbReference type="EMBL" id="GJJ13756.1"/>
    </source>
</evidence>
<feature type="compositionally biased region" description="Basic residues" evidence="1">
    <location>
        <begin position="258"/>
        <end position="270"/>
    </location>
</feature>
<protein>
    <recommendedName>
        <fullName evidence="4">BZIP domain-containing protein</fullName>
    </recommendedName>
</protein>
<evidence type="ECO:0000313" key="3">
    <source>
        <dbReference type="Proteomes" id="UP001050691"/>
    </source>
</evidence>
<feature type="compositionally biased region" description="Polar residues" evidence="1">
    <location>
        <begin position="222"/>
        <end position="241"/>
    </location>
</feature>
<feature type="compositionally biased region" description="Basic and acidic residues" evidence="1">
    <location>
        <begin position="77"/>
        <end position="99"/>
    </location>
</feature>
<feature type="compositionally biased region" description="Low complexity" evidence="1">
    <location>
        <begin position="397"/>
        <end position="417"/>
    </location>
</feature>
<dbReference type="AlphaFoldDB" id="A0AAV5AGJ4"/>
<dbReference type="Proteomes" id="UP001050691">
    <property type="component" value="Unassembled WGS sequence"/>
</dbReference>
<organism evidence="2 3">
    <name type="scientific">Clathrus columnatus</name>
    <dbReference type="NCBI Taxonomy" id="1419009"/>
    <lineage>
        <taxon>Eukaryota</taxon>
        <taxon>Fungi</taxon>
        <taxon>Dikarya</taxon>
        <taxon>Basidiomycota</taxon>
        <taxon>Agaricomycotina</taxon>
        <taxon>Agaricomycetes</taxon>
        <taxon>Phallomycetidae</taxon>
        <taxon>Phallales</taxon>
        <taxon>Clathraceae</taxon>
        <taxon>Clathrus</taxon>
    </lineage>
</organism>
<evidence type="ECO:0000256" key="1">
    <source>
        <dbReference type="SAM" id="MobiDB-lite"/>
    </source>
</evidence>
<comment type="caution">
    <text evidence="2">The sequence shown here is derived from an EMBL/GenBank/DDBJ whole genome shotgun (WGS) entry which is preliminary data.</text>
</comment>
<sequence length="481" mass="55015">MGVYGAHTRLRLYAYVSCLLFRRFRQTVLRSREERHFPAGGLTERLQIPRIQICRMEALSQSPSSNTRSKSRVSFVGDKDKDKASVLAKKLEESRLKARERQRRKRERDRSEMESSQKKLKVSFEEGEESTQPPAEEKTNEKDTTLSTADEKRRLKARERQRRKRERDRSRRGISLPNSTTIVNVPVTDVGCALSPPDKEIMEITSHLPDIISVANPHGSIANPSTSNDPTRQEPLSSIMTPNELAKREKNRQAARDRQRKHRALVKAKRMAAETGLSITTMEGPEQPTANQQEDEHHEPIIEDTITHPHIHATPPQEPSFPIPQSHITLGQTFAQIMLLSVSYTPMLKRDLLRTLHMSEEDLNSLMPMIASVWDQWSYDRSLYHTANAPESVSGDNNAASTSSNIPPSPNTNPVNPDQYSTTLDQDQDQNEDADQFQEPYDLSSADFTETPLVSVIYHLKNRLSQLFKRENRRFSFNRSR</sequence>
<feature type="compositionally biased region" description="Basic residues" evidence="1">
    <location>
        <begin position="154"/>
        <end position="172"/>
    </location>
</feature>
<feature type="compositionally biased region" description="Basic and acidic residues" evidence="1">
    <location>
        <begin position="108"/>
        <end position="117"/>
    </location>
</feature>
<proteinExistence type="predicted"/>
<feature type="compositionally biased region" description="Basic and acidic residues" evidence="1">
    <location>
        <begin position="135"/>
        <end position="153"/>
    </location>
</feature>
<reference evidence="2" key="1">
    <citation type="submission" date="2021-10" db="EMBL/GenBank/DDBJ databases">
        <title>De novo Genome Assembly of Clathrus columnatus (Basidiomycota, Fungi) Using Illumina and Nanopore Sequence Data.</title>
        <authorList>
            <person name="Ogiso-Tanaka E."/>
            <person name="Itagaki H."/>
            <person name="Hosoya T."/>
            <person name="Hosaka K."/>
        </authorList>
    </citation>
    <scope>NUCLEOTIDE SEQUENCE</scope>
    <source>
        <strain evidence="2">MO-923</strain>
    </source>
</reference>
<feature type="compositionally biased region" description="Basic and acidic residues" evidence="1">
    <location>
        <begin position="245"/>
        <end position="257"/>
    </location>
</feature>
<keyword evidence="3" id="KW-1185">Reference proteome</keyword>
<name>A0AAV5AGJ4_9AGAM</name>
<gene>
    <name evidence="2" type="ORF">Clacol_008012</name>
</gene>
<evidence type="ECO:0008006" key="4">
    <source>
        <dbReference type="Google" id="ProtNLM"/>
    </source>
</evidence>
<feature type="compositionally biased region" description="Acidic residues" evidence="1">
    <location>
        <begin position="426"/>
        <end position="435"/>
    </location>
</feature>